<dbReference type="Gene3D" id="3.30.110.60">
    <property type="entry name" value="YhbY-like"/>
    <property type="match status" value="1"/>
</dbReference>
<dbReference type="Proteomes" id="UP000070366">
    <property type="component" value="Unassembled WGS sequence"/>
</dbReference>
<dbReference type="EMBL" id="LSZW01000064">
    <property type="protein sequence ID" value="KXK64462.1"/>
    <property type="molecule type" value="Genomic_DNA"/>
</dbReference>
<evidence type="ECO:0000256" key="1">
    <source>
        <dbReference type="ARBA" id="ARBA00022884"/>
    </source>
</evidence>
<dbReference type="PANTHER" id="PTHR40065">
    <property type="entry name" value="RNA-BINDING PROTEIN YHBY"/>
    <property type="match status" value="1"/>
</dbReference>
<sequence>MRPASYGGYNLGGNMITSKQRAKLRGMAQKMEPILHIGKDGVTENLVKQADDALTARELFKGTVLKNSPLTAREAADELAGSLGAEGVSVLGRKFVLYRESENKKIGL</sequence>
<reference evidence="5" key="1">
    <citation type="submission" date="2016-02" db="EMBL/GenBank/DDBJ databases">
        <authorList>
            <person name="Mitreva M."/>
            <person name="Pepin K.H."/>
            <person name="Mihindukulasuriya K.A."/>
            <person name="Fulton R."/>
            <person name="Fronick C."/>
            <person name="O'Laughlin M."/>
            <person name="Miner T."/>
            <person name="Herter B."/>
            <person name="Rosa B.A."/>
            <person name="Cordes M."/>
            <person name="Tomlinson C."/>
            <person name="Wollam A."/>
            <person name="Palsikar V.B."/>
            <person name="Mardis E.R."/>
            <person name="Wilson R.K."/>
        </authorList>
    </citation>
    <scope>NUCLEOTIDE SEQUENCE [LARGE SCALE GENOMIC DNA]</scope>
    <source>
        <strain evidence="5">DSM 22607</strain>
    </source>
</reference>
<dbReference type="InterPro" id="IPR035920">
    <property type="entry name" value="YhbY-like_sf"/>
</dbReference>
<keyword evidence="1 2" id="KW-0694">RNA-binding</keyword>
<evidence type="ECO:0000313" key="4">
    <source>
        <dbReference type="EMBL" id="KXK64462.1"/>
    </source>
</evidence>
<dbReference type="PANTHER" id="PTHR40065:SF3">
    <property type="entry name" value="RNA-BINDING PROTEIN YHBY"/>
    <property type="match status" value="1"/>
</dbReference>
<evidence type="ECO:0000256" key="2">
    <source>
        <dbReference type="PROSITE-ProRule" id="PRU00626"/>
    </source>
</evidence>
<accession>A0A136Q1A5</accession>
<dbReference type="InterPro" id="IPR001890">
    <property type="entry name" value="RNA-binding_CRM"/>
</dbReference>
<comment type="caution">
    <text evidence="4">The sequence shown here is derived from an EMBL/GenBank/DDBJ whole genome shotgun (WGS) entry which is preliminary data.</text>
</comment>
<dbReference type="InterPro" id="IPR051925">
    <property type="entry name" value="RNA-binding_domain"/>
</dbReference>
<evidence type="ECO:0000313" key="5">
    <source>
        <dbReference type="Proteomes" id="UP000070366"/>
    </source>
</evidence>
<evidence type="ECO:0000259" key="3">
    <source>
        <dbReference type="PROSITE" id="PS51295"/>
    </source>
</evidence>
<feature type="domain" description="CRM" evidence="3">
    <location>
        <begin position="14"/>
        <end position="108"/>
    </location>
</feature>
<name>A0A136Q1A5_9FIRM</name>
<organism evidence="4 5">
    <name type="scientific">Christensenella minuta</name>
    <dbReference type="NCBI Taxonomy" id="626937"/>
    <lineage>
        <taxon>Bacteria</taxon>
        <taxon>Bacillati</taxon>
        <taxon>Bacillota</taxon>
        <taxon>Clostridia</taxon>
        <taxon>Christensenellales</taxon>
        <taxon>Christensenellaceae</taxon>
        <taxon>Christensenella</taxon>
    </lineage>
</organism>
<dbReference type="AlphaFoldDB" id="A0A136Q1A5"/>
<dbReference type="GO" id="GO:0003723">
    <property type="term" value="F:RNA binding"/>
    <property type="evidence" value="ECO:0007669"/>
    <property type="project" value="UniProtKB-UniRule"/>
</dbReference>
<dbReference type="SUPFAM" id="SSF75471">
    <property type="entry name" value="YhbY-like"/>
    <property type="match status" value="1"/>
</dbReference>
<dbReference type="PATRIC" id="fig|626937.4.peg.2499"/>
<dbReference type="SMART" id="SM01103">
    <property type="entry name" value="CRS1_YhbY"/>
    <property type="match status" value="1"/>
</dbReference>
<proteinExistence type="predicted"/>
<dbReference type="Pfam" id="PF01985">
    <property type="entry name" value="CRS1_YhbY"/>
    <property type="match status" value="1"/>
</dbReference>
<protein>
    <submittedName>
        <fullName evidence="4">RNA-binding protein, YhbY family</fullName>
    </submittedName>
</protein>
<dbReference type="STRING" id="626937.HMPREF3293_02541"/>
<dbReference type="PROSITE" id="PS51295">
    <property type="entry name" value="CRM"/>
    <property type="match status" value="1"/>
</dbReference>
<keyword evidence="5" id="KW-1185">Reference proteome</keyword>
<gene>
    <name evidence="4" type="ORF">HMPREF3293_02541</name>
</gene>